<organism evidence="2 3">
    <name type="scientific">Oopsacas minuta</name>
    <dbReference type="NCBI Taxonomy" id="111878"/>
    <lineage>
        <taxon>Eukaryota</taxon>
        <taxon>Metazoa</taxon>
        <taxon>Porifera</taxon>
        <taxon>Hexactinellida</taxon>
        <taxon>Hexasterophora</taxon>
        <taxon>Lyssacinosida</taxon>
        <taxon>Leucopsacidae</taxon>
        <taxon>Oopsacas</taxon>
    </lineage>
</organism>
<dbReference type="PANTHER" id="PTHR46599">
    <property type="entry name" value="PIGGYBAC TRANSPOSABLE ELEMENT-DERIVED PROTEIN 4"/>
    <property type="match status" value="1"/>
</dbReference>
<evidence type="ECO:0000313" key="2">
    <source>
        <dbReference type="EMBL" id="KAI6648410.1"/>
    </source>
</evidence>
<dbReference type="EMBL" id="JAKMXF010000331">
    <property type="protein sequence ID" value="KAI6648410.1"/>
    <property type="molecule type" value="Genomic_DNA"/>
</dbReference>
<gene>
    <name evidence="2" type="ORF">LOD99_8200</name>
</gene>
<evidence type="ECO:0000259" key="1">
    <source>
        <dbReference type="Pfam" id="PF13843"/>
    </source>
</evidence>
<feature type="domain" description="PiggyBac transposable element-derived protein" evidence="1">
    <location>
        <begin position="1"/>
        <end position="135"/>
    </location>
</feature>
<sequence length="137" mass="16021">MSRIYTPGRNLSLDESMVLWRGRLVFRQYIKNKRHKYGIKLFQLCESDGIVLRVAIYSGESFFDEHMIGQTGAIVLHLMRDYLDKGYCVFTDNYYTSVTLTKIMSERSTYICGTLRPDRKGNPQTVIQSKLKRGEYE</sequence>
<reference evidence="2 3" key="1">
    <citation type="journal article" date="2023" name="BMC Biol.">
        <title>The compact genome of the sponge Oopsacas minuta (Hexactinellida) is lacking key metazoan core genes.</title>
        <authorList>
            <person name="Santini S."/>
            <person name="Schenkelaars Q."/>
            <person name="Jourda C."/>
            <person name="Duchesne M."/>
            <person name="Belahbib H."/>
            <person name="Rocher C."/>
            <person name="Selva M."/>
            <person name="Riesgo A."/>
            <person name="Vervoort M."/>
            <person name="Leys S.P."/>
            <person name="Kodjabachian L."/>
            <person name="Le Bivic A."/>
            <person name="Borchiellini C."/>
            <person name="Claverie J.M."/>
            <person name="Renard E."/>
        </authorList>
    </citation>
    <scope>NUCLEOTIDE SEQUENCE [LARGE SCALE GENOMIC DNA]</scope>
    <source>
        <strain evidence="2">SPO-2</strain>
    </source>
</reference>
<dbReference type="AlphaFoldDB" id="A0AAV7JJ38"/>
<proteinExistence type="predicted"/>
<comment type="caution">
    <text evidence="2">The sequence shown here is derived from an EMBL/GenBank/DDBJ whole genome shotgun (WGS) entry which is preliminary data.</text>
</comment>
<dbReference type="PANTHER" id="PTHR46599:SF3">
    <property type="entry name" value="PIGGYBAC TRANSPOSABLE ELEMENT-DERIVED PROTEIN 4"/>
    <property type="match status" value="1"/>
</dbReference>
<accession>A0AAV7JJ38</accession>
<protein>
    <submittedName>
        <fullName evidence="2">PiggyBac transposable element-derived protein 4</fullName>
    </submittedName>
</protein>
<dbReference type="Pfam" id="PF13843">
    <property type="entry name" value="DDE_Tnp_1_7"/>
    <property type="match status" value="1"/>
</dbReference>
<dbReference type="InterPro" id="IPR029526">
    <property type="entry name" value="PGBD"/>
</dbReference>
<keyword evidence="3" id="KW-1185">Reference proteome</keyword>
<dbReference type="Proteomes" id="UP001165289">
    <property type="component" value="Unassembled WGS sequence"/>
</dbReference>
<evidence type="ECO:0000313" key="3">
    <source>
        <dbReference type="Proteomes" id="UP001165289"/>
    </source>
</evidence>
<name>A0AAV7JJ38_9METZ</name>